<organism evidence="2 3">
    <name type="scientific">Bemisia tabaci</name>
    <name type="common">Sweetpotato whitefly</name>
    <name type="synonym">Aleurodes tabaci</name>
    <dbReference type="NCBI Taxonomy" id="7038"/>
    <lineage>
        <taxon>Eukaryota</taxon>
        <taxon>Metazoa</taxon>
        <taxon>Ecdysozoa</taxon>
        <taxon>Arthropoda</taxon>
        <taxon>Hexapoda</taxon>
        <taxon>Insecta</taxon>
        <taxon>Pterygota</taxon>
        <taxon>Neoptera</taxon>
        <taxon>Paraneoptera</taxon>
        <taxon>Hemiptera</taxon>
        <taxon>Sternorrhyncha</taxon>
        <taxon>Aleyrodoidea</taxon>
        <taxon>Aleyrodidae</taxon>
        <taxon>Aleyrodinae</taxon>
        <taxon>Bemisia</taxon>
    </lineage>
</organism>
<reference evidence="2" key="1">
    <citation type="submission" date="2021-12" db="EMBL/GenBank/DDBJ databases">
        <authorList>
            <person name="King R."/>
        </authorList>
    </citation>
    <scope>NUCLEOTIDE SEQUENCE</scope>
</reference>
<accession>A0A9P0FAU7</accession>
<dbReference type="KEGG" id="btab:109037644"/>
<dbReference type="AlphaFoldDB" id="A0A9P0FAU7"/>
<feature type="transmembrane region" description="Helical" evidence="1">
    <location>
        <begin position="74"/>
        <end position="95"/>
    </location>
</feature>
<evidence type="ECO:0000256" key="1">
    <source>
        <dbReference type="SAM" id="Phobius"/>
    </source>
</evidence>
<feature type="transmembrane region" description="Helical" evidence="1">
    <location>
        <begin position="107"/>
        <end position="127"/>
    </location>
</feature>
<gene>
    <name evidence="2" type="ORF">BEMITA_LOCUS13975</name>
</gene>
<dbReference type="Proteomes" id="UP001152759">
    <property type="component" value="Chromosome 9"/>
</dbReference>
<sequence length="176" mass="19729">MCGPNILFDLLHSRLPRLNYVGISLRTGTIIIGMMYTFFSLAAVLAFGIGIEQKLCNERRGISGVRTIHDESSIVLALLFLASVLSVIIHIRMLAGVFMSRPKYMQPCLDALILGLIASPAIILFPYHVLDKILFISFVVYTALVVNSYHNKLVEYTEALRTETDQAEELRKENIV</sequence>
<evidence type="ECO:0000313" key="3">
    <source>
        <dbReference type="Proteomes" id="UP001152759"/>
    </source>
</evidence>
<keyword evidence="3" id="KW-1185">Reference proteome</keyword>
<feature type="transmembrane region" description="Helical" evidence="1">
    <location>
        <begin position="30"/>
        <end position="51"/>
    </location>
</feature>
<feature type="transmembrane region" description="Helical" evidence="1">
    <location>
        <begin position="133"/>
        <end position="150"/>
    </location>
</feature>
<dbReference type="EMBL" id="OU963870">
    <property type="protein sequence ID" value="CAH0395840.1"/>
    <property type="molecule type" value="Genomic_DNA"/>
</dbReference>
<protein>
    <submittedName>
        <fullName evidence="2">Uncharacterized protein</fullName>
    </submittedName>
</protein>
<keyword evidence="1" id="KW-0472">Membrane</keyword>
<evidence type="ECO:0000313" key="2">
    <source>
        <dbReference type="EMBL" id="CAH0395840.1"/>
    </source>
</evidence>
<name>A0A9P0FAU7_BEMTA</name>
<keyword evidence="1" id="KW-0812">Transmembrane</keyword>
<proteinExistence type="predicted"/>
<keyword evidence="1" id="KW-1133">Transmembrane helix</keyword>